<organism evidence="1">
    <name type="scientific">marine sediment metagenome</name>
    <dbReference type="NCBI Taxonomy" id="412755"/>
    <lineage>
        <taxon>unclassified sequences</taxon>
        <taxon>metagenomes</taxon>
        <taxon>ecological metagenomes</taxon>
    </lineage>
</organism>
<gene>
    <name evidence="1" type="ORF">S01H1_34044</name>
</gene>
<protein>
    <submittedName>
        <fullName evidence="1">Uncharacterized protein</fullName>
    </submittedName>
</protein>
<accession>X0V6U4</accession>
<reference evidence="1" key="1">
    <citation type="journal article" date="2014" name="Front. Microbiol.">
        <title>High frequency of phylogenetically diverse reductive dehalogenase-homologous genes in deep subseafloor sedimentary metagenomes.</title>
        <authorList>
            <person name="Kawai M."/>
            <person name="Futagami T."/>
            <person name="Toyoda A."/>
            <person name="Takaki Y."/>
            <person name="Nishi S."/>
            <person name="Hori S."/>
            <person name="Arai W."/>
            <person name="Tsubouchi T."/>
            <person name="Morono Y."/>
            <person name="Uchiyama I."/>
            <person name="Ito T."/>
            <person name="Fujiyama A."/>
            <person name="Inagaki F."/>
            <person name="Takami H."/>
        </authorList>
    </citation>
    <scope>NUCLEOTIDE SEQUENCE</scope>
    <source>
        <strain evidence="1">Expedition CK06-06</strain>
    </source>
</reference>
<dbReference type="EMBL" id="BARS01021165">
    <property type="protein sequence ID" value="GAG13894.1"/>
    <property type="molecule type" value="Genomic_DNA"/>
</dbReference>
<evidence type="ECO:0000313" key="1">
    <source>
        <dbReference type="EMBL" id="GAG13894.1"/>
    </source>
</evidence>
<sequence>TFYNQTEASRAANVVSSLGIQLAVVRTSRGNFRLTVGLRFRKDVIEDLAIGGMLEAGYGMLATGGADPKIDWSVGLARARLCLHQKMWRELWLEACAGSSFYLLTLDGKEALRLRPDGQGIRRRAEKSIRSVGPAIRGTVGPFEGVMQQPPLEGKPAFIDAFTRLG</sequence>
<feature type="non-terminal residue" evidence="1">
    <location>
        <position position="1"/>
    </location>
</feature>
<name>X0V6U4_9ZZZZ</name>
<proteinExistence type="predicted"/>
<comment type="caution">
    <text evidence="1">The sequence shown here is derived from an EMBL/GenBank/DDBJ whole genome shotgun (WGS) entry which is preliminary data.</text>
</comment>
<dbReference type="AlphaFoldDB" id="X0V6U4"/>